<dbReference type="Pfam" id="PF05837">
    <property type="entry name" value="CENP-H"/>
    <property type="match status" value="1"/>
</dbReference>
<evidence type="ECO:0000256" key="2">
    <source>
        <dbReference type="ARBA" id="ARBA00004629"/>
    </source>
</evidence>
<dbReference type="Proteomes" id="UP001175000">
    <property type="component" value="Unassembled WGS sequence"/>
</dbReference>
<keyword evidence="6" id="KW-0137">Centromere</keyword>
<comment type="similarity">
    <text evidence="7">Belongs to the CENP-H/MCM16 family.</text>
</comment>
<keyword evidence="4" id="KW-0995">Kinetochore</keyword>
<dbReference type="AlphaFoldDB" id="A0AA40CCG3"/>
<comment type="caution">
    <text evidence="9">The sequence shown here is derived from an EMBL/GenBank/DDBJ whole genome shotgun (WGS) entry which is preliminary data.</text>
</comment>
<dbReference type="InterPro" id="IPR040034">
    <property type="entry name" value="CENP-H"/>
</dbReference>
<dbReference type="EMBL" id="JAULSU010000001">
    <property type="protein sequence ID" value="KAK0633337.1"/>
    <property type="molecule type" value="Genomic_DNA"/>
</dbReference>
<evidence type="ECO:0000313" key="9">
    <source>
        <dbReference type="EMBL" id="KAK0633337.1"/>
    </source>
</evidence>
<reference evidence="9" key="1">
    <citation type="submission" date="2023-06" db="EMBL/GenBank/DDBJ databases">
        <title>Genome-scale phylogeny and comparative genomics of the fungal order Sordariales.</title>
        <authorList>
            <consortium name="Lawrence Berkeley National Laboratory"/>
            <person name="Hensen N."/>
            <person name="Bonometti L."/>
            <person name="Westerberg I."/>
            <person name="Brannstrom I.O."/>
            <person name="Guillou S."/>
            <person name="Cros-Aarteil S."/>
            <person name="Calhoun S."/>
            <person name="Haridas S."/>
            <person name="Kuo A."/>
            <person name="Mondo S."/>
            <person name="Pangilinan J."/>
            <person name="Riley R."/>
            <person name="Labutti K."/>
            <person name="Andreopoulos B."/>
            <person name="Lipzen A."/>
            <person name="Chen C."/>
            <person name="Yanf M."/>
            <person name="Daum C."/>
            <person name="Ng V."/>
            <person name="Clum A."/>
            <person name="Steindorff A."/>
            <person name="Ohm R."/>
            <person name="Martin F."/>
            <person name="Silar P."/>
            <person name="Natvig D."/>
            <person name="Lalanne C."/>
            <person name="Gautier V."/>
            <person name="Ament-Velasquez S.L."/>
            <person name="Kruys A."/>
            <person name="Hutchinson M.I."/>
            <person name="Powell A.J."/>
            <person name="Barry K."/>
            <person name="Miller A.N."/>
            <person name="Grigoriev I.V."/>
            <person name="Debuchy R."/>
            <person name="Gladieux P."/>
            <person name="Thoren M.H."/>
            <person name="Johannesson H."/>
        </authorList>
    </citation>
    <scope>NUCLEOTIDE SEQUENCE</scope>
    <source>
        <strain evidence="9">CBS 606.72</strain>
    </source>
</reference>
<gene>
    <name evidence="9" type="ORF">B0T14DRAFT_64314</name>
</gene>
<dbReference type="GO" id="GO:0000776">
    <property type="term" value="C:kinetochore"/>
    <property type="evidence" value="ECO:0007669"/>
    <property type="project" value="UniProtKB-KW"/>
</dbReference>
<dbReference type="PANTHER" id="PTHR48122">
    <property type="entry name" value="CENTROMERE PROTEIN H"/>
    <property type="match status" value="1"/>
</dbReference>
<dbReference type="GO" id="GO:0051382">
    <property type="term" value="P:kinetochore assembly"/>
    <property type="evidence" value="ECO:0007669"/>
    <property type="project" value="InterPro"/>
</dbReference>
<evidence type="ECO:0000256" key="1">
    <source>
        <dbReference type="ARBA" id="ARBA00004123"/>
    </source>
</evidence>
<comment type="subcellular location">
    <subcellularLocation>
        <location evidence="2">Chromosome</location>
        <location evidence="2">Centromere</location>
        <location evidence="2">Kinetochore</location>
    </subcellularLocation>
    <subcellularLocation>
        <location evidence="1">Nucleus</location>
    </subcellularLocation>
</comment>
<evidence type="ECO:0000256" key="6">
    <source>
        <dbReference type="ARBA" id="ARBA00023328"/>
    </source>
</evidence>
<proteinExistence type="inferred from homology"/>
<protein>
    <submittedName>
        <fullName evidence="9">Centromere protein H (CENP-H)-domain-containing protein</fullName>
    </submittedName>
</protein>
<evidence type="ECO:0000256" key="7">
    <source>
        <dbReference type="ARBA" id="ARBA00025735"/>
    </source>
</evidence>
<organism evidence="9 10">
    <name type="scientific">Immersiella caudata</name>
    <dbReference type="NCBI Taxonomy" id="314043"/>
    <lineage>
        <taxon>Eukaryota</taxon>
        <taxon>Fungi</taxon>
        <taxon>Dikarya</taxon>
        <taxon>Ascomycota</taxon>
        <taxon>Pezizomycotina</taxon>
        <taxon>Sordariomycetes</taxon>
        <taxon>Sordariomycetidae</taxon>
        <taxon>Sordariales</taxon>
        <taxon>Lasiosphaeriaceae</taxon>
        <taxon>Immersiella</taxon>
    </lineage>
</organism>
<evidence type="ECO:0000256" key="5">
    <source>
        <dbReference type="ARBA" id="ARBA00023242"/>
    </source>
</evidence>
<accession>A0AA40CCG3</accession>
<name>A0AA40CCG3_9PEZI</name>
<keyword evidence="5" id="KW-0539">Nucleus</keyword>
<dbReference type="InterPro" id="IPR008426">
    <property type="entry name" value="CENP-H_C"/>
</dbReference>
<dbReference type="GO" id="GO:0043515">
    <property type="term" value="F:kinetochore binding"/>
    <property type="evidence" value="ECO:0007669"/>
    <property type="project" value="TreeGrafter"/>
</dbReference>
<sequence>MYRVNSSPEGGRPERDGLQTRLLDAKAAFALRNEVLENVVTVEPTLKAVHNATHASPVERDLLPHIQRRELANAAEAKHHRAVQEAAKSLDGLELEGRQIGHQNGALAAELLQLSETNQSPVTKAPHGKKFAGEITTLEQEIKMSRKKWKFMKGAASAIVAGSGIDWVRDERLGGLVLDSAEEEAVARI</sequence>
<evidence type="ECO:0000256" key="3">
    <source>
        <dbReference type="ARBA" id="ARBA00022454"/>
    </source>
</evidence>
<feature type="domain" description="Centromere protein H C-terminal" evidence="8">
    <location>
        <begin position="18"/>
        <end position="179"/>
    </location>
</feature>
<dbReference type="GO" id="GO:0007052">
    <property type="term" value="P:mitotic spindle organization"/>
    <property type="evidence" value="ECO:0007669"/>
    <property type="project" value="TreeGrafter"/>
</dbReference>
<keyword evidence="10" id="KW-1185">Reference proteome</keyword>
<keyword evidence="3" id="KW-0158">Chromosome</keyword>
<evidence type="ECO:0000256" key="4">
    <source>
        <dbReference type="ARBA" id="ARBA00022838"/>
    </source>
</evidence>
<dbReference type="GO" id="GO:0007059">
    <property type="term" value="P:chromosome segregation"/>
    <property type="evidence" value="ECO:0007669"/>
    <property type="project" value="TreeGrafter"/>
</dbReference>
<dbReference type="GO" id="GO:0005634">
    <property type="term" value="C:nucleus"/>
    <property type="evidence" value="ECO:0007669"/>
    <property type="project" value="UniProtKB-SubCell"/>
</dbReference>
<evidence type="ECO:0000313" key="10">
    <source>
        <dbReference type="Proteomes" id="UP001175000"/>
    </source>
</evidence>
<evidence type="ECO:0000259" key="8">
    <source>
        <dbReference type="Pfam" id="PF05837"/>
    </source>
</evidence>
<dbReference type="PANTHER" id="PTHR48122:SF1">
    <property type="entry name" value="CENTROMERE PROTEIN H"/>
    <property type="match status" value="1"/>
</dbReference>